<dbReference type="EMBL" id="FWWV01000035">
    <property type="protein sequence ID" value="SMB87523.1"/>
    <property type="molecule type" value="Genomic_DNA"/>
</dbReference>
<dbReference type="RefSeq" id="WP_084257546.1">
    <property type="nucleotide sequence ID" value="NZ_FWWV01000035.1"/>
</dbReference>
<protein>
    <submittedName>
        <fullName evidence="1">Uncharacterized protein</fullName>
    </submittedName>
</protein>
<gene>
    <name evidence="1" type="ORF">SAMN05660772_00994</name>
</gene>
<sequence>MNFERLEGIIERLQAERERIRSQVIAIAGKPDTIQNETLKHQITVALWHLQEQRGLLNLLLREVAE</sequence>
<proteinExistence type="predicted"/>
<accession>A0A1W1V2H3</accession>
<dbReference type="STRING" id="1122938.SAMN05660772_00994"/>
<reference evidence="2" key="1">
    <citation type="submission" date="2017-04" db="EMBL/GenBank/DDBJ databases">
        <authorList>
            <person name="Varghese N."/>
            <person name="Submissions S."/>
        </authorList>
    </citation>
    <scope>NUCLEOTIDE SEQUENCE [LARGE SCALE GENOMIC DNA]</scope>
    <source>
        <strain evidence="2">DSM 23072</strain>
    </source>
</reference>
<organism evidence="1 2">
    <name type="scientific">Pasteurella testudinis DSM 23072</name>
    <dbReference type="NCBI Taxonomy" id="1122938"/>
    <lineage>
        <taxon>Bacteria</taxon>
        <taxon>Pseudomonadati</taxon>
        <taxon>Pseudomonadota</taxon>
        <taxon>Gammaproteobacteria</taxon>
        <taxon>Pasteurellales</taxon>
        <taxon>Pasteurellaceae</taxon>
        <taxon>Pasteurella</taxon>
    </lineage>
</organism>
<dbReference type="Proteomes" id="UP000192408">
    <property type="component" value="Unassembled WGS sequence"/>
</dbReference>
<keyword evidence="2" id="KW-1185">Reference proteome</keyword>
<dbReference type="AlphaFoldDB" id="A0A1W1V2H3"/>
<name>A0A1W1V2H3_9PAST</name>
<evidence type="ECO:0000313" key="2">
    <source>
        <dbReference type="Proteomes" id="UP000192408"/>
    </source>
</evidence>
<evidence type="ECO:0000313" key="1">
    <source>
        <dbReference type="EMBL" id="SMB87523.1"/>
    </source>
</evidence>